<dbReference type="InterPro" id="IPR041725">
    <property type="entry name" value="L-asparaginase_I"/>
</dbReference>
<accession>A0ABD5IT50</accession>
<evidence type="ECO:0000256" key="1">
    <source>
        <dbReference type="ARBA" id="ARBA00010518"/>
    </source>
</evidence>
<dbReference type="PANTHER" id="PTHR11707">
    <property type="entry name" value="L-ASPARAGINASE"/>
    <property type="match status" value="1"/>
</dbReference>
<dbReference type="Pfam" id="PF00710">
    <property type="entry name" value="Asparaginase"/>
    <property type="match status" value="1"/>
</dbReference>
<dbReference type="PROSITE" id="PS00144">
    <property type="entry name" value="ASN_GLN_ASE_1"/>
    <property type="match status" value="1"/>
</dbReference>
<dbReference type="PIRSF" id="PIRSF500176">
    <property type="entry name" value="L_ASNase"/>
    <property type="match status" value="1"/>
</dbReference>
<evidence type="ECO:0000313" key="11">
    <source>
        <dbReference type="EMBL" id="MED5051487.1"/>
    </source>
</evidence>
<comment type="caution">
    <text evidence="11">The sequence shown here is derived from an EMBL/GenBank/DDBJ whole genome shotgun (WGS) entry which is preliminary data.</text>
</comment>
<feature type="active site" evidence="7">
    <location>
        <position position="12"/>
    </location>
</feature>
<dbReference type="Gene3D" id="3.40.50.1170">
    <property type="entry name" value="L-asparaginase, N-terminal domain"/>
    <property type="match status" value="1"/>
</dbReference>
<dbReference type="PROSITE" id="PS00917">
    <property type="entry name" value="ASN_GLN_ASE_2"/>
    <property type="match status" value="1"/>
</dbReference>
<evidence type="ECO:0000256" key="7">
    <source>
        <dbReference type="PROSITE-ProRule" id="PRU10099"/>
    </source>
</evidence>
<dbReference type="GO" id="GO:0004067">
    <property type="term" value="F:asparaginase activity"/>
    <property type="evidence" value="ECO:0007669"/>
    <property type="project" value="UniProtKB-UniRule"/>
</dbReference>
<dbReference type="NCBIfam" id="TIGR00519">
    <property type="entry name" value="asnASE_I"/>
    <property type="match status" value="1"/>
</dbReference>
<dbReference type="Proteomes" id="UP001339962">
    <property type="component" value="Unassembled WGS sequence"/>
</dbReference>
<dbReference type="InterPro" id="IPR037152">
    <property type="entry name" value="L-asparaginase_N_sf"/>
</dbReference>
<evidence type="ECO:0000259" key="9">
    <source>
        <dbReference type="Pfam" id="PF00710"/>
    </source>
</evidence>
<dbReference type="PROSITE" id="PS51732">
    <property type="entry name" value="ASN_GLN_ASE_3"/>
    <property type="match status" value="1"/>
</dbReference>
<evidence type="ECO:0000256" key="3">
    <source>
        <dbReference type="ARBA" id="ARBA00022801"/>
    </source>
</evidence>
<dbReference type="InterPro" id="IPR006033">
    <property type="entry name" value="AsnA_fam"/>
</dbReference>
<dbReference type="InterPro" id="IPR036152">
    <property type="entry name" value="Asp/glu_Ase-like_sf"/>
</dbReference>
<evidence type="ECO:0000256" key="6">
    <source>
        <dbReference type="PIRSR" id="PIRSR001220-2"/>
    </source>
</evidence>
<evidence type="ECO:0000313" key="12">
    <source>
        <dbReference type="Proteomes" id="UP001339962"/>
    </source>
</evidence>
<dbReference type="PRINTS" id="PR00139">
    <property type="entry name" value="ASNGLNASE"/>
</dbReference>
<feature type="binding site" evidence="6">
    <location>
        <begin position="85"/>
        <end position="86"/>
    </location>
    <ligand>
        <name>substrate</name>
    </ligand>
</feature>
<dbReference type="RefSeq" id="WP_044742106.1">
    <property type="nucleotide sequence ID" value="NZ_JARTLI010000006.1"/>
</dbReference>
<dbReference type="InterPro" id="IPR006034">
    <property type="entry name" value="Asparaginase/glutaminase-like"/>
</dbReference>
<organism evidence="11 12">
    <name type="scientific">Anoxybacteroides rupiense</name>
    <dbReference type="NCBI Taxonomy" id="311460"/>
    <lineage>
        <taxon>Bacteria</taxon>
        <taxon>Bacillati</taxon>
        <taxon>Bacillota</taxon>
        <taxon>Bacilli</taxon>
        <taxon>Bacillales</taxon>
        <taxon>Anoxybacillaceae</taxon>
        <taxon>Anoxybacteroides</taxon>
    </lineage>
</organism>
<proteinExistence type="inferred from homology"/>
<dbReference type="Pfam" id="PF17763">
    <property type="entry name" value="Asparaginase_C"/>
    <property type="match status" value="1"/>
</dbReference>
<protein>
    <recommendedName>
        <fullName evidence="2">asparaginase</fullName>
        <ecNumber evidence="2">3.5.1.1</ecNumber>
    </recommendedName>
</protein>
<dbReference type="SUPFAM" id="SSF53774">
    <property type="entry name" value="Glutaminase/Asparaginase"/>
    <property type="match status" value="1"/>
</dbReference>
<dbReference type="CDD" id="cd08963">
    <property type="entry name" value="L-asparaginase_I"/>
    <property type="match status" value="1"/>
</dbReference>
<dbReference type="EMBL" id="JARTLI010000006">
    <property type="protein sequence ID" value="MED5051487.1"/>
    <property type="molecule type" value="Genomic_DNA"/>
</dbReference>
<evidence type="ECO:0000259" key="10">
    <source>
        <dbReference type="Pfam" id="PF17763"/>
    </source>
</evidence>
<dbReference type="SFLD" id="SFLDS00057">
    <property type="entry name" value="Glutaminase/Asparaginase"/>
    <property type="match status" value="1"/>
</dbReference>
<dbReference type="AlphaFoldDB" id="A0ABD5IT50"/>
<evidence type="ECO:0000256" key="5">
    <source>
        <dbReference type="PIRSR" id="PIRSR001220-1"/>
    </source>
</evidence>
<gene>
    <name evidence="11" type="ORF">P9850_06375</name>
</gene>
<reference evidence="11 12" key="1">
    <citation type="submission" date="2023-03" db="EMBL/GenBank/DDBJ databases">
        <title>Bacillus Genome Sequencing.</title>
        <authorList>
            <person name="Dunlap C."/>
        </authorList>
    </citation>
    <scope>NUCLEOTIDE SEQUENCE [LARGE SCALE GENOMIC DNA]</scope>
    <source>
        <strain evidence="11 12">NRS-38</strain>
    </source>
</reference>
<dbReference type="EC" id="3.5.1.1" evidence="2"/>
<sequence length="337" mass="37778">MKKILLIATGGTIASVKGEEGLSPALTAEELTGYVPKHSPNYRLDSQILMNIDSTNMQPEYWVKIAEAIYENYHRYDGFVITHGTDTMAYTASALSYMLQNLDKPVVLTGSQVPISFERTDAKKNLSDAVRFACEEVGGVFIVFDGRVILGTRAVKMRTKSYDAFESINHPYIAYIHHDQVDYQYELRSEAAGELIFEPSLCPDVFLLKLHPGTKPEIFDYIKPLYRGVIIESFGNGGVPFQERNLLPKIKELIDDGMAVVITTQCLEEGEDLTLYEVGRKVAQNTVILSGDMNTEAIVPKLMWVLGKTNHLLEIKKIMETPIAGDITPKFDESWDL</sequence>
<dbReference type="PIRSF" id="PIRSF001220">
    <property type="entry name" value="L-ASNase_gatD"/>
    <property type="match status" value="1"/>
</dbReference>
<dbReference type="SMART" id="SM00870">
    <property type="entry name" value="Asparaginase"/>
    <property type="match status" value="1"/>
</dbReference>
<dbReference type="Gene3D" id="3.40.50.40">
    <property type="match status" value="1"/>
</dbReference>
<feature type="binding site" evidence="6">
    <location>
        <position position="54"/>
    </location>
    <ligand>
        <name>substrate</name>
    </ligand>
</feature>
<evidence type="ECO:0000256" key="4">
    <source>
        <dbReference type="ARBA" id="ARBA00049366"/>
    </source>
</evidence>
<comment type="catalytic activity">
    <reaction evidence="4">
        <text>L-asparagine + H2O = L-aspartate + NH4(+)</text>
        <dbReference type="Rhea" id="RHEA:21016"/>
        <dbReference type="ChEBI" id="CHEBI:15377"/>
        <dbReference type="ChEBI" id="CHEBI:28938"/>
        <dbReference type="ChEBI" id="CHEBI:29991"/>
        <dbReference type="ChEBI" id="CHEBI:58048"/>
        <dbReference type="EC" id="3.5.1.1"/>
    </reaction>
</comment>
<dbReference type="PANTHER" id="PTHR11707:SF28">
    <property type="entry name" value="60 KDA LYSOPHOSPHOLIPASE"/>
    <property type="match status" value="1"/>
</dbReference>
<dbReference type="InterPro" id="IPR027474">
    <property type="entry name" value="L-asparaginase_N"/>
</dbReference>
<feature type="domain" description="Asparaginase/glutaminase C-terminal" evidence="10">
    <location>
        <begin position="204"/>
        <end position="319"/>
    </location>
</feature>
<feature type="active site" evidence="8">
    <location>
        <position position="85"/>
    </location>
</feature>
<dbReference type="InterPro" id="IPR040919">
    <property type="entry name" value="Asparaginase_C"/>
</dbReference>
<evidence type="ECO:0000256" key="8">
    <source>
        <dbReference type="PROSITE-ProRule" id="PRU10100"/>
    </source>
</evidence>
<evidence type="ECO:0000256" key="2">
    <source>
        <dbReference type="ARBA" id="ARBA00012920"/>
    </source>
</evidence>
<name>A0ABD5IT50_9BACL</name>
<feature type="active site" description="O-isoaspartyl threonine intermediate" evidence="5">
    <location>
        <position position="12"/>
    </location>
</feature>
<dbReference type="InterPro" id="IPR027475">
    <property type="entry name" value="Asparaginase/glutaminase_AS2"/>
</dbReference>
<keyword evidence="3" id="KW-0378">Hydrolase</keyword>
<dbReference type="InterPro" id="IPR020827">
    <property type="entry name" value="Asparaginase/glutaminase_AS1"/>
</dbReference>
<feature type="domain" description="L-asparaginase N-terminal" evidence="9">
    <location>
        <begin position="3"/>
        <end position="186"/>
    </location>
</feature>
<comment type="similarity">
    <text evidence="1">Belongs to the asparaginase 1 family.</text>
</comment>
<dbReference type="FunFam" id="3.40.50.1170:FF:000001">
    <property type="entry name" value="L-asparaginase 2"/>
    <property type="match status" value="1"/>
</dbReference>
<dbReference type="InterPro" id="IPR027473">
    <property type="entry name" value="L-asparaginase_C"/>
</dbReference>